<dbReference type="Gene3D" id="2.115.10.20">
    <property type="entry name" value="Glycosyl hydrolase domain, family 43"/>
    <property type="match status" value="1"/>
</dbReference>
<evidence type="ECO:0000313" key="14">
    <source>
        <dbReference type="Proteomes" id="UP000321579"/>
    </source>
</evidence>
<dbReference type="OrthoDB" id="9801455at2"/>
<dbReference type="GO" id="GO:0004553">
    <property type="term" value="F:hydrolase activity, hydrolyzing O-glycosyl compounds"/>
    <property type="evidence" value="ECO:0007669"/>
    <property type="project" value="InterPro"/>
</dbReference>
<feature type="site" description="Important for catalytic activity, responsible for pKa modulation of the active site Glu and correct orientation of both the proton donor and substrate" evidence="5">
    <location>
        <position position="152"/>
    </location>
</feature>
<accession>A0A1B9DG62</accession>
<reference evidence="12" key="1">
    <citation type="submission" date="2016-03" db="EMBL/GenBank/DDBJ databases">
        <title>Draft genome sequence of Paenibacillus glacialis DSM 22343.</title>
        <authorList>
            <person name="Shin S.-K."/>
            <person name="Yi H."/>
        </authorList>
    </citation>
    <scope>NUCLEOTIDE SEQUENCE [LARGE SCALE GENOMIC DNA]</scope>
    <source>
        <strain evidence="12">NBRC 105008</strain>
    </source>
</reference>
<feature type="active site" description="Proton acceptor" evidence="4">
    <location>
        <position position="41"/>
    </location>
</feature>
<evidence type="ECO:0000256" key="1">
    <source>
        <dbReference type="ARBA" id="ARBA00009865"/>
    </source>
</evidence>
<dbReference type="SUPFAM" id="SSF49899">
    <property type="entry name" value="Concanavalin A-like lectins/glucanases"/>
    <property type="match status" value="1"/>
</dbReference>
<evidence type="ECO:0000313" key="10">
    <source>
        <dbReference type="EMBL" id="OCB68681.1"/>
    </source>
</evidence>
<dbReference type="SUPFAM" id="SSF75005">
    <property type="entry name" value="Arabinanase/levansucrase/invertase"/>
    <property type="match status" value="1"/>
</dbReference>
<reference evidence="11 13" key="3">
    <citation type="submission" date="2016-10" db="EMBL/GenBank/DDBJ databases">
        <authorList>
            <person name="Varghese N."/>
            <person name="Submissions S."/>
        </authorList>
    </citation>
    <scope>NUCLEOTIDE SEQUENCE [LARGE SCALE GENOMIC DNA]</scope>
    <source>
        <strain evidence="11 13">Gm-149</strain>
    </source>
</reference>
<dbReference type="PANTHER" id="PTHR42812:SF15">
    <property type="entry name" value="HYDROLASE, PUTATIVE (AFU_ORTHOLOGUE AFUA_2G00930)-RELATED"/>
    <property type="match status" value="1"/>
</dbReference>
<evidence type="ECO:0000313" key="11">
    <source>
        <dbReference type="EMBL" id="SDJ64433.1"/>
    </source>
</evidence>
<comment type="caution">
    <text evidence="10">The sequence shown here is derived from an EMBL/GenBank/DDBJ whole genome shotgun (WGS) entry which is preliminary data.</text>
</comment>
<dbReference type="InterPro" id="IPR051795">
    <property type="entry name" value="Glycosyl_Hydrlase_43"/>
</dbReference>
<dbReference type="RefSeq" id="WP_066330102.1">
    <property type="nucleotide sequence ID" value="NZ_BJVF01000004.1"/>
</dbReference>
<dbReference type="PANTHER" id="PTHR42812">
    <property type="entry name" value="BETA-XYLOSIDASE"/>
    <property type="match status" value="1"/>
</dbReference>
<dbReference type="Proteomes" id="UP000093226">
    <property type="component" value="Unassembled WGS sequence"/>
</dbReference>
<dbReference type="Pfam" id="PF17851">
    <property type="entry name" value="GH43_C2"/>
    <property type="match status" value="1"/>
</dbReference>
<evidence type="ECO:0000256" key="4">
    <source>
        <dbReference type="PIRSR" id="PIRSR606710-1"/>
    </source>
</evidence>
<keyword evidence="2 6" id="KW-0378">Hydrolase</keyword>
<dbReference type="CDD" id="cd09001">
    <property type="entry name" value="GH43_FsAxh1-like"/>
    <property type="match status" value="1"/>
</dbReference>
<evidence type="ECO:0000256" key="7">
    <source>
        <dbReference type="SAM" id="SignalP"/>
    </source>
</evidence>
<sequence>MNKNSILLLFALVYCGCIAQQTKKSDSTPYTNPMMWADVPDMSITRSGSDFYLISTTMHLMPGAPVMTSKDLVHWEIGSYVFNRLTDNSKYDLLNGTVYGRGQWASSIRYHKGKYYVLFSPNDEPFKSYIYVTDNPKTGNWKLVTRTKHFHDASLFFDDDDRAFVFTGTKIIELNKDLSDVKQGGINQDIFQKDADETGLLEGNQVVKYNGKYYLLMISWPRGKPRRQVCYRADNITGPYEKKVILEDNFAGFPYAGQGCIIDDEKGNWHDLIFQDRGAVGRVPLLMPVRWEEGWPMLGDKNGKVPLTAEVPLKPFDSGKRIVESDDFSKKQLKINWQWNHNPIDNAWSLTDRKGFLRLKTDRIVTNLYAAPNTITQRMEGPKCSGIVAMDISKMIDGDVAGFSVFNGHSGLLSVTMQGNKKYLTMSTNIVDLDNKTKAILNVVVDEKARVELSKNRVYLRIDGDFNLNKDLAKFYYSFDNKNWTAIGTEFKMIFDYRKLFMGTKFAIFNYATKTAGGYVDVDFFKYEKNTK</sequence>
<dbReference type="STRING" id="551990.SAMN05192550_2495"/>
<feature type="active site" description="Proton donor" evidence="4">
    <location>
        <position position="202"/>
    </location>
</feature>
<dbReference type="InterPro" id="IPR006710">
    <property type="entry name" value="Glyco_hydro_43"/>
</dbReference>
<dbReference type="GO" id="GO:0005975">
    <property type="term" value="P:carbohydrate metabolic process"/>
    <property type="evidence" value="ECO:0007669"/>
    <property type="project" value="InterPro"/>
</dbReference>
<evidence type="ECO:0000313" key="13">
    <source>
        <dbReference type="Proteomes" id="UP000182367"/>
    </source>
</evidence>
<feature type="chain" id="PRO_5044556001" evidence="7">
    <location>
        <begin position="20"/>
        <end position="532"/>
    </location>
</feature>
<keyword evidence="13" id="KW-1185">Reference proteome</keyword>
<evidence type="ECO:0000313" key="9">
    <source>
        <dbReference type="EMBL" id="GEL11456.1"/>
    </source>
</evidence>
<feature type="signal peptide" evidence="7">
    <location>
        <begin position="1"/>
        <end position="19"/>
    </location>
</feature>
<name>A0A1B9DG62_9FLAO</name>
<dbReference type="EMBL" id="LVEO01000030">
    <property type="protein sequence ID" value="OCB68681.1"/>
    <property type="molecule type" value="Genomic_DNA"/>
</dbReference>
<feature type="domain" description="Beta-xylosidase C-terminal Concanavalin A-like" evidence="8">
    <location>
        <begin position="325"/>
        <end position="528"/>
    </location>
</feature>
<dbReference type="InterPro" id="IPR023296">
    <property type="entry name" value="Glyco_hydro_beta-prop_sf"/>
</dbReference>
<reference evidence="10" key="2">
    <citation type="submission" date="2016-03" db="EMBL/GenBank/DDBJ databases">
        <authorList>
            <person name="Ploux O."/>
        </authorList>
    </citation>
    <scope>NUCLEOTIDE SEQUENCE</scope>
    <source>
        <strain evidence="10">NBRC 105008</strain>
    </source>
</reference>
<proteinExistence type="inferred from homology"/>
<dbReference type="InterPro" id="IPR013320">
    <property type="entry name" value="ConA-like_dom_sf"/>
</dbReference>
<protein>
    <submittedName>
        <fullName evidence="9">Beta-xylosidase</fullName>
    </submittedName>
    <submittedName>
        <fullName evidence="10">Glycoside hydrolase</fullName>
    </submittedName>
</protein>
<dbReference type="Gene3D" id="2.60.120.200">
    <property type="match status" value="1"/>
</dbReference>
<reference evidence="9 14" key="4">
    <citation type="submission" date="2019-07" db="EMBL/GenBank/DDBJ databases">
        <title>Whole genome shotgun sequence of Flavobacterium glycines NBRC 105008.</title>
        <authorList>
            <person name="Hosoyama A."/>
            <person name="Uohara A."/>
            <person name="Ohji S."/>
            <person name="Ichikawa N."/>
        </authorList>
    </citation>
    <scope>NUCLEOTIDE SEQUENCE [LARGE SCALE GENOMIC DNA]</scope>
    <source>
        <strain evidence="9 14">NBRC 105008</strain>
    </source>
</reference>
<dbReference type="AlphaFoldDB" id="A0A1B9DG62"/>
<dbReference type="EMBL" id="BJVF01000004">
    <property type="protein sequence ID" value="GEL11456.1"/>
    <property type="molecule type" value="Genomic_DNA"/>
</dbReference>
<dbReference type="Proteomes" id="UP000321579">
    <property type="component" value="Unassembled WGS sequence"/>
</dbReference>
<dbReference type="Proteomes" id="UP000182367">
    <property type="component" value="Unassembled WGS sequence"/>
</dbReference>
<evidence type="ECO:0000259" key="8">
    <source>
        <dbReference type="Pfam" id="PF17851"/>
    </source>
</evidence>
<comment type="similarity">
    <text evidence="1 6">Belongs to the glycosyl hydrolase 43 family.</text>
</comment>
<dbReference type="Pfam" id="PF04616">
    <property type="entry name" value="Glyco_hydro_43"/>
    <property type="match status" value="1"/>
</dbReference>
<dbReference type="InterPro" id="IPR041542">
    <property type="entry name" value="GH43_C2"/>
</dbReference>
<dbReference type="EMBL" id="FNEO01000005">
    <property type="protein sequence ID" value="SDJ64433.1"/>
    <property type="molecule type" value="Genomic_DNA"/>
</dbReference>
<keyword evidence="7" id="KW-0732">Signal</keyword>
<evidence type="ECO:0000256" key="6">
    <source>
        <dbReference type="RuleBase" id="RU361187"/>
    </source>
</evidence>
<gene>
    <name evidence="10" type="ORF">FBGL_15940</name>
    <name evidence="9" type="ORF">FGL01_21950</name>
    <name evidence="11" type="ORF">SAMN05192550_2495</name>
</gene>
<evidence type="ECO:0000256" key="3">
    <source>
        <dbReference type="ARBA" id="ARBA00023295"/>
    </source>
</evidence>
<organism evidence="10 12">
    <name type="scientific">Flavobacterium glycines</name>
    <dbReference type="NCBI Taxonomy" id="551990"/>
    <lineage>
        <taxon>Bacteria</taxon>
        <taxon>Pseudomonadati</taxon>
        <taxon>Bacteroidota</taxon>
        <taxon>Flavobacteriia</taxon>
        <taxon>Flavobacteriales</taxon>
        <taxon>Flavobacteriaceae</taxon>
        <taxon>Flavobacterium</taxon>
    </lineage>
</organism>
<evidence type="ECO:0000256" key="5">
    <source>
        <dbReference type="PIRSR" id="PIRSR606710-2"/>
    </source>
</evidence>
<evidence type="ECO:0000256" key="2">
    <source>
        <dbReference type="ARBA" id="ARBA00022801"/>
    </source>
</evidence>
<evidence type="ECO:0000313" key="12">
    <source>
        <dbReference type="Proteomes" id="UP000093226"/>
    </source>
</evidence>
<keyword evidence="3 6" id="KW-0326">Glycosidase</keyword>